<name>A0AAE3LKT1_9FIRM</name>
<evidence type="ECO:0000313" key="1">
    <source>
        <dbReference type="EMBL" id="MCU6706077.1"/>
    </source>
</evidence>
<sequence>MCARMKEELFYSREDKPENYTMKELKTMIWRYYMSYWTNRRICTANGGLPPAARRKLYYDHIFLVA</sequence>
<reference evidence="1 2" key="1">
    <citation type="journal article" date="2021" name="ISME Commun">
        <title>Automated analysis of genomic sequences facilitates high-throughput and comprehensive description of bacteria.</title>
        <authorList>
            <person name="Hitch T.C.A."/>
        </authorList>
    </citation>
    <scope>NUCLEOTIDE SEQUENCE [LARGE SCALE GENOMIC DNA]</scope>
    <source>
        <strain evidence="1 2">Sanger_31</strain>
    </source>
</reference>
<proteinExistence type="predicted"/>
<evidence type="ECO:0000313" key="2">
    <source>
        <dbReference type="Proteomes" id="UP001208131"/>
    </source>
</evidence>
<accession>A0AAE3LKT1</accession>
<dbReference type="Proteomes" id="UP001208131">
    <property type="component" value="Unassembled WGS sequence"/>
</dbReference>
<organism evidence="1 2">
    <name type="scientific">Hominimerdicola aceti</name>
    <dbReference type="NCBI Taxonomy" id="2981726"/>
    <lineage>
        <taxon>Bacteria</taxon>
        <taxon>Bacillati</taxon>
        <taxon>Bacillota</taxon>
        <taxon>Clostridia</taxon>
        <taxon>Eubacteriales</taxon>
        <taxon>Oscillospiraceae</taxon>
        <taxon>Hominimerdicola</taxon>
    </lineage>
</organism>
<gene>
    <name evidence="1" type="ORF">OCV57_09080</name>
</gene>
<protein>
    <submittedName>
        <fullName evidence="1">Uncharacterized protein</fullName>
    </submittedName>
</protein>
<keyword evidence="2" id="KW-1185">Reference proteome</keyword>
<comment type="caution">
    <text evidence="1">The sequence shown here is derived from an EMBL/GenBank/DDBJ whole genome shotgun (WGS) entry which is preliminary data.</text>
</comment>
<dbReference type="AlphaFoldDB" id="A0AAE3LKT1"/>
<dbReference type="RefSeq" id="WP_267301255.1">
    <property type="nucleotide sequence ID" value="NZ_JAOQJZ010000008.1"/>
</dbReference>
<dbReference type="EMBL" id="JAOQJZ010000008">
    <property type="protein sequence ID" value="MCU6706077.1"/>
    <property type="molecule type" value="Genomic_DNA"/>
</dbReference>